<sequence length="125" mass="14043">MNTITVEQLLIFHEKIITSTGGSHGVRDRSLLESAISKANQTFDGQDLYDGIVRKISVITYSLIKNHGFIDGNKRVGVSVMLLLIRINGLRINYTQEELVEVGLRTAEGKFNDEDIAGWILRRQV</sequence>
<evidence type="ECO:0000313" key="2">
    <source>
        <dbReference type="EMBL" id="MFC5528718.1"/>
    </source>
</evidence>
<dbReference type="Pfam" id="PF02661">
    <property type="entry name" value="Fic"/>
    <property type="match status" value="1"/>
</dbReference>
<dbReference type="InterPro" id="IPR003812">
    <property type="entry name" value="Fido"/>
</dbReference>
<protein>
    <submittedName>
        <fullName evidence="2">Type II toxin-antitoxin system death-on-curing family toxin</fullName>
    </submittedName>
</protein>
<reference evidence="3" key="1">
    <citation type="journal article" date="2019" name="Int. J. Syst. Evol. Microbiol.">
        <title>The Global Catalogue of Microorganisms (GCM) 10K type strain sequencing project: providing services to taxonomists for standard genome sequencing and annotation.</title>
        <authorList>
            <consortium name="The Broad Institute Genomics Platform"/>
            <consortium name="The Broad Institute Genome Sequencing Center for Infectious Disease"/>
            <person name="Wu L."/>
            <person name="Ma J."/>
        </authorList>
    </citation>
    <scope>NUCLEOTIDE SEQUENCE [LARGE SCALE GENOMIC DNA]</scope>
    <source>
        <strain evidence="3">CGMCC 1.18578</strain>
    </source>
</reference>
<dbReference type="InterPro" id="IPR036597">
    <property type="entry name" value="Fido-like_dom_sf"/>
</dbReference>
<dbReference type="NCBIfam" id="TIGR01550">
    <property type="entry name" value="DOC_P1"/>
    <property type="match status" value="1"/>
</dbReference>
<name>A0ABW0QV79_9BACL</name>
<evidence type="ECO:0000313" key="3">
    <source>
        <dbReference type="Proteomes" id="UP001596108"/>
    </source>
</evidence>
<dbReference type="InterPro" id="IPR053737">
    <property type="entry name" value="Type_II_TA_Toxin"/>
</dbReference>
<dbReference type="PANTHER" id="PTHR39426">
    <property type="entry name" value="HOMOLOGY TO DEATH-ON-CURING PROTEIN OF PHAGE P1"/>
    <property type="match status" value="1"/>
</dbReference>
<dbReference type="RefSeq" id="WP_378110579.1">
    <property type="nucleotide sequence ID" value="NZ_JBHSNC010000012.1"/>
</dbReference>
<dbReference type="PANTHER" id="PTHR39426:SF1">
    <property type="entry name" value="HOMOLOGY TO DEATH-ON-CURING PROTEIN OF PHAGE P1"/>
    <property type="match status" value="1"/>
</dbReference>
<feature type="domain" description="Fido" evidence="1">
    <location>
        <begin position="4"/>
        <end position="122"/>
    </location>
</feature>
<evidence type="ECO:0000259" key="1">
    <source>
        <dbReference type="PROSITE" id="PS51459"/>
    </source>
</evidence>
<dbReference type="Proteomes" id="UP001596108">
    <property type="component" value="Unassembled WGS sequence"/>
</dbReference>
<dbReference type="EMBL" id="JBHSNC010000012">
    <property type="protein sequence ID" value="MFC5528718.1"/>
    <property type="molecule type" value="Genomic_DNA"/>
</dbReference>
<dbReference type="InterPro" id="IPR006440">
    <property type="entry name" value="Doc"/>
</dbReference>
<proteinExistence type="predicted"/>
<keyword evidence="3" id="KW-1185">Reference proteome</keyword>
<dbReference type="PROSITE" id="PS51459">
    <property type="entry name" value="FIDO"/>
    <property type="match status" value="1"/>
</dbReference>
<dbReference type="Gene3D" id="1.20.120.1870">
    <property type="entry name" value="Fic/DOC protein, Fido domain"/>
    <property type="match status" value="1"/>
</dbReference>
<organism evidence="2 3">
    <name type="scientific">Cohnella yongneupensis</name>
    <dbReference type="NCBI Taxonomy" id="425006"/>
    <lineage>
        <taxon>Bacteria</taxon>
        <taxon>Bacillati</taxon>
        <taxon>Bacillota</taxon>
        <taxon>Bacilli</taxon>
        <taxon>Bacillales</taxon>
        <taxon>Paenibacillaceae</taxon>
        <taxon>Cohnella</taxon>
    </lineage>
</organism>
<comment type="caution">
    <text evidence="2">The sequence shown here is derived from an EMBL/GenBank/DDBJ whole genome shotgun (WGS) entry which is preliminary data.</text>
</comment>
<accession>A0ABW0QV79</accession>
<dbReference type="PIRSF" id="PIRSF018297">
    <property type="entry name" value="Doc"/>
    <property type="match status" value="1"/>
</dbReference>
<dbReference type="SUPFAM" id="SSF140931">
    <property type="entry name" value="Fic-like"/>
    <property type="match status" value="1"/>
</dbReference>
<gene>
    <name evidence="2" type="ORF">ACFPQ4_04520</name>
</gene>